<dbReference type="InterPro" id="IPR027417">
    <property type="entry name" value="P-loop_NTPase"/>
</dbReference>
<dbReference type="SMART" id="SM00382">
    <property type="entry name" value="AAA"/>
    <property type="match status" value="1"/>
</dbReference>
<dbReference type="NCBIfam" id="TIGR04520">
    <property type="entry name" value="ECF_ATPase_1"/>
    <property type="match status" value="1"/>
</dbReference>
<dbReference type="AlphaFoldDB" id="A0A0R1VAC5"/>
<comment type="similarity">
    <text evidence="2">Belongs to the ABC transporter superfamily.</text>
</comment>
<keyword evidence="8" id="KW-0472">Membrane</keyword>
<dbReference type="GO" id="GO:0043190">
    <property type="term" value="C:ATP-binding cassette (ABC) transporter complex"/>
    <property type="evidence" value="ECO:0007669"/>
    <property type="project" value="TreeGrafter"/>
</dbReference>
<dbReference type="EMBL" id="AZFN01000011">
    <property type="protein sequence ID" value="KRM02426.1"/>
    <property type="molecule type" value="Genomic_DNA"/>
</dbReference>
<dbReference type="CDD" id="cd03225">
    <property type="entry name" value="ABC_cobalt_CbiO_domain1"/>
    <property type="match status" value="1"/>
</dbReference>
<dbReference type="PROSITE" id="PS00211">
    <property type="entry name" value="ABC_TRANSPORTER_1"/>
    <property type="match status" value="1"/>
</dbReference>
<dbReference type="PANTHER" id="PTHR43553:SF24">
    <property type="entry name" value="ENERGY-COUPLING FACTOR TRANSPORTER ATP-BINDING PROTEIN ECFA1"/>
    <property type="match status" value="1"/>
</dbReference>
<dbReference type="FunFam" id="3.40.50.300:FF:000224">
    <property type="entry name" value="Energy-coupling factor transporter ATP-binding protein EcfA"/>
    <property type="match status" value="1"/>
</dbReference>
<comment type="caution">
    <text evidence="10">The sequence shown here is derived from an EMBL/GenBank/DDBJ whole genome shotgun (WGS) entry which is preliminary data.</text>
</comment>
<comment type="subcellular location">
    <subcellularLocation>
        <location evidence="1">Cell membrane</location>
        <topology evidence="1">Peripheral membrane protein</topology>
    </subcellularLocation>
</comment>
<dbReference type="RefSeq" id="WP_056937314.1">
    <property type="nucleotide sequence ID" value="NZ_AZFN01000011.1"/>
</dbReference>
<dbReference type="NCBIfam" id="NF010167">
    <property type="entry name" value="PRK13648.1"/>
    <property type="match status" value="1"/>
</dbReference>
<evidence type="ECO:0000313" key="10">
    <source>
        <dbReference type="EMBL" id="KRM02426.1"/>
    </source>
</evidence>
<dbReference type="InterPro" id="IPR003439">
    <property type="entry name" value="ABC_transporter-like_ATP-bd"/>
</dbReference>
<evidence type="ECO:0000256" key="5">
    <source>
        <dbReference type="ARBA" id="ARBA00022741"/>
    </source>
</evidence>
<dbReference type="InterPro" id="IPR030947">
    <property type="entry name" value="EcfA_1"/>
</dbReference>
<dbReference type="PANTHER" id="PTHR43553">
    <property type="entry name" value="HEAVY METAL TRANSPORTER"/>
    <property type="match status" value="1"/>
</dbReference>
<sequence>MSLVEVRNLSFTYPDSDESVLHDLSFEIEANEWVAIIGHNGSGKSTLARLIDGLLSPDQGSIRIDQLPVDNDNLSLIHQKIGFVFQNPDNQFVGATVADDIAFGLENRQISRPVMQDKVQRVLKRVDMVDFANHQPEQLSGGQKQRVAIAGILALAPQLLILDEATSMLDPEGRAEILNLIVELRRESKLSVLSITHDLEEALLADRVILMDKGQIIKVGTPQETVMNQELMASHHLKPVFVRRLLDRLTAAGISAPADVNTSEQLEMWLWKQLDSKI</sequence>
<keyword evidence="6 10" id="KW-0067">ATP-binding</keyword>
<name>A0A0R1VAC5_9LACO</name>
<protein>
    <submittedName>
        <fullName evidence="10">ABC transporter ATP-binding component</fullName>
    </submittedName>
</protein>
<dbReference type="SUPFAM" id="SSF52540">
    <property type="entry name" value="P-loop containing nucleoside triphosphate hydrolases"/>
    <property type="match status" value="1"/>
</dbReference>
<dbReference type="InterPro" id="IPR017871">
    <property type="entry name" value="ABC_transporter-like_CS"/>
</dbReference>
<proteinExistence type="inferred from homology"/>
<evidence type="ECO:0000313" key="11">
    <source>
        <dbReference type="Proteomes" id="UP000051739"/>
    </source>
</evidence>
<keyword evidence="4" id="KW-1003">Cell membrane</keyword>
<dbReference type="Pfam" id="PF00005">
    <property type="entry name" value="ABC_tran"/>
    <property type="match status" value="1"/>
</dbReference>
<dbReference type="InterPro" id="IPR003593">
    <property type="entry name" value="AAA+_ATPase"/>
</dbReference>
<evidence type="ECO:0000256" key="7">
    <source>
        <dbReference type="ARBA" id="ARBA00022967"/>
    </source>
</evidence>
<dbReference type="GO" id="GO:0042626">
    <property type="term" value="F:ATPase-coupled transmembrane transporter activity"/>
    <property type="evidence" value="ECO:0007669"/>
    <property type="project" value="TreeGrafter"/>
</dbReference>
<dbReference type="GO" id="GO:0005524">
    <property type="term" value="F:ATP binding"/>
    <property type="evidence" value="ECO:0007669"/>
    <property type="project" value="UniProtKB-KW"/>
</dbReference>
<keyword evidence="3" id="KW-0813">Transport</keyword>
<evidence type="ECO:0000256" key="8">
    <source>
        <dbReference type="ARBA" id="ARBA00023136"/>
    </source>
</evidence>
<organism evidence="10 11">
    <name type="scientific">Limosilactobacillus gastricus DSM 16045</name>
    <dbReference type="NCBI Taxonomy" id="1423749"/>
    <lineage>
        <taxon>Bacteria</taxon>
        <taxon>Bacillati</taxon>
        <taxon>Bacillota</taxon>
        <taxon>Bacilli</taxon>
        <taxon>Lactobacillales</taxon>
        <taxon>Lactobacillaceae</taxon>
        <taxon>Limosilactobacillus</taxon>
    </lineage>
</organism>
<dbReference type="Gene3D" id="3.40.50.300">
    <property type="entry name" value="P-loop containing nucleotide triphosphate hydrolases"/>
    <property type="match status" value="1"/>
</dbReference>
<keyword evidence="11" id="KW-1185">Reference proteome</keyword>
<dbReference type="InterPro" id="IPR015856">
    <property type="entry name" value="ABC_transpr_CbiO/EcfA_su"/>
</dbReference>
<keyword evidence="5" id="KW-0547">Nucleotide-binding</keyword>
<dbReference type="GO" id="GO:0016887">
    <property type="term" value="F:ATP hydrolysis activity"/>
    <property type="evidence" value="ECO:0007669"/>
    <property type="project" value="InterPro"/>
</dbReference>
<dbReference type="Proteomes" id="UP000051739">
    <property type="component" value="Unassembled WGS sequence"/>
</dbReference>
<gene>
    <name evidence="10" type="ORF">FC60_GL000246</name>
</gene>
<dbReference type="PATRIC" id="fig|1423749.3.peg.246"/>
<feature type="domain" description="ABC transporter" evidence="9">
    <location>
        <begin position="4"/>
        <end position="238"/>
    </location>
</feature>
<evidence type="ECO:0000256" key="4">
    <source>
        <dbReference type="ARBA" id="ARBA00022475"/>
    </source>
</evidence>
<dbReference type="PROSITE" id="PS50893">
    <property type="entry name" value="ABC_TRANSPORTER_2"/>
    <property type="match status" value="1"/>
</dbReference>
<evidence type="ECO:0000256" key="1">
    <source>
        <dbReference type="ARBA" id="ARBA00004202"/>
    </source>
</evidence>
<evidence type="ECO:0000256" key="6">
    <source>
        <dbReference type="ARBA" id="ARBA00022840"/>
    </source>
</evidence>
<reference evidence="10 11" key="1">
    <citation type="journal article" date="2015" name="Genome Announc.">
        <title>Expanding the biotechnology potential of lactobacilli through comparative genomics of 213 strains and associated genera.</title>
        <authorList>
            <person name="Sun Z."/>
            <person name="Harris H.M."/>
            <person name="McCann A."/>
            <person name="Guo C."/>
            <person name="Argimon S."/>
            <person name="Zhang W."/>
            <person name="Yang X."/>
            <person name="Jeffery I.B."/>
            <person name="Cooney J.C."/>
            <person name="Kagawa T.F."/>
            <person name="Liu W."/>
            <person name="Song Y."/>
            <person name="Salvetti E."/>
            <person name="Wrobel A."/>
            <person name="Rasinkangas P."/>
            <person name="Parkhill J."/>
            <person name="Rea M.C."/>
            <person name="O'Sullivan O."/>
            <person name="Ritari J."/>
            <person name="Douillard F.P."/>
            <person name="Paul Ross R."/>
            <person name="Yang R."/>
            <person name="Briner A.E."/>
            <person name="Felis G.E."/>
            <person name="de Vos W.M."/>
            <person name="Barrangou R."/>
            <person name="Klaenhammer T.R."/>
            <person name="Caufield P.W."/>
            <person name="Cui Y."/>
            <person name="Zhang H."/>
            <person name="O'Toole P.W."/>
        </authorList>
    </citation>
    <scope>NUCLEOTIDE SEQUENCE [LARGE SCALE GENOMIC DNA]</scope>
    <source>
        <strain evidence="10 11">DSM 16045</strain>
    </source>
</reference>
<evidence type="ECO:0000256" key="3">
    <source>
        <dbReference type="ARBA" id="ARBA00022448"/>
    </source>
</evidence>
<accession>A0A0R1VAC5</accession>
<evidence type="ECO:0000259" key="9">
    <source>
        <dbReference type="PROSITE" id="PS50893"/>
    </source>
</evidence>
<evidence type="ECO:0000256" key="2">
    <source>
        <dbReference type="ARBA" id="ARBA00005417"/>
    </source>
</evidence>
<dbReference type="InterPro" id="IPR050095">
    <property type="entry name" value="ECF_ABC_transporter_ATP-bd"/>
</dbReference>
<keyword evidence="7" id="KW-1278">Translocase</keyword>